<feature type="binding site" evidence="2">
    <location>
        <position position="355"/>
    </location>
    <ligand>
        <name>FAD</name>
        <dbReference type="ChEBI" id="CHEBI:57692"/>
    </ligand>
</feature>
<evidence type="ECO:0000313" key="4">
    <source>
        <dbReference type="Proteomes" id="UP000229081"/>
    </source>
</evidence>
<keyword evidence="2" id="KW-0547">Nucleotide-binding</keyword>
<dbReference type="GO" id="GO:0004497">
    <property type="term" value="F:monooxygenase activity"/>
    <property type="evidence" value="ECO:0007669"/>
    <property type="project" value="InterPro"/>
</dbReference>
<feature type="active site" evidence="1">
    <location>
        <position position="83"/>
    </location>
</feature>
<dbReference type="InterPro" id="IPR006905">
    <property type="entry name" value="Flavin_halogenase"/>
</dbReference>
<proteinExistence type="predicted"/>
<reference evidence="3 4" key="1">
    <citation type="submission" date="2017-11" db="EMBL/GenBank/DDBJ databases">
        <title>Complete genome sequence of Sphingomonas sp. Strain Cra20, a psychrotolerant potential plant growth promoting rhizobacteria.</title>
        <authorList>
            <person name="Luo Y."/>
        </authorList>
    </citation>
    <scope>NUCLEOTIDE SEQUENCE [LARGE SCALE GENOMIC DNA]</scope>
    <source>
        <strain evidence="3 4">Cra20</strain>
    </source>
</reference>
<dbReference type="Proteomes" id="UP000229081">
    <property type="component" value="Chromosome"/>
</dbReference>
<name>A0A2K8MIM2_9SPHN</name>
<feature type="binding site" evidence="2">
    <location>
        <position position="342"/>
    </location>
    <ligand>
        <name>FAD</name>
        <dbReference type="ChEBI" id="CHEBI:57692"/>
    </ligand>
</feature>
<protein>
    <submittedName>
        <fullName evidence="3">Tryptophan halogenase</fullName>
    </submittedName>
</protein>
<dbReference type="InterPro" id="IPR033856">
    <property type="entry name" value="Trp_halogen"/>
</dbReference>
<feature type="binding site" evidence="2">
    <location>
        <position position="351"/>
    </location>
    <ligand>
        <name>L-tryptophan</name>
        <dbReference type="ChEBI" id="CHEBI:57912"/>
    </ligand>
</feature>
<dbReference type="EMBL" id="CP024923">
    <property type="protein sequence ID" value="ATY31031.1"/>
    <property type="molecule type" value="Genomic_DNA"/>
</dbReference>
<dbReference type="InterPro" id="IPR050816">
    <property type="entry name" value="Flavin-dep_Halogenase_NPB"/>
</dbReference>
<feature type="binding site" evidence="2">
    <location>
        <position position="83"/>
    </location>
    <ligand>
        <name>7-chloro-L-tryptophan</name>
        <dbReference type="ChEBI" id="CHEBI:58713"/>
    </ligand>
</feature>
<dbReference type="GO" id="GO:0000166">
    <property type="term" value="F:nucleotide binding"/>
    <property type="evidence" value="ECO:0007669"/>
    <property type="project" value="UniProtKB-KW"/>
</dbReference>
<dbReference type="PIRSF" id="PIRSF011396">
    <property type="entry name" value="Trp_halogenase"/>
    <property type="match status" value="1"/>
</dbReference>
<dbReference type="Pfam" id="PF04820">
    <property type="entry name" value="Trp_halogenase"/>
    <property type="match status" value="1"/>
</dbReference>
<dbReference type="PANTHER" id="PTHR43747">
    <property type="entry name" value="FAD-BINDING PROTEIN"/>
    <property type="match status" value="1"/>
</dbReference>
<evidence type="ECO:0000313" key="3">
    <source>
        <dbReference type="EMBL" id="ATY31031.1"/>
    </source>
</evidence>
<dbReference type="Gene3D" id="3.50.50.60">
    <property type="entry name" value="FAD/NAD(P)-binding domain"/>
    <property type="match status" value="1"/>
</dbReference>
<evidence type="ECO:0000256" key="1">
    <source>
        <dbReference type="PIRSR" id="PIRSR011396-1"/>
    </source>
</evidence>
<organism evidence="3 4">
    <name type="scientific">Sphingomonas psychrotolerans</name>
    <dbReference type="NCBI Taxonomy" id="1327635"/>
    <lineage>
        <taxon>Bacteria</taxon>
        <taxon>Pseudomonadati</taxon>
        <taxon>Pseudomonadota</taxon>
        <taxon>Alphaproteobacteria</taxon>
        <taxon>Sphingomonadales</taxon>
        <taxon>Sphingomonadaceae</taxon>
        <taxon>Sphingomonas</taxon>
    </lineage>
</organism>
<evidence type="ECO:0000256" key="2">
    <source>
        <dbReference type="PIRSR" id="PIRSR011396-2"/>
    </source>
</evidence>
<gene>
    <name evidence="3" type="ORF">CVN68_02720</name>
</gene>
<dbReference type="PANTHER" id="PTHR43747:SF4">
    <property type="entry name" value="FLAVIN-DEPENDENT TRYPTOPHAN HALOGENASE"/>
    <property type="match status" value="1"/>
</dbReference>
<keyword evidence="2" id="KW-0285">Flavoprotein</keyword>
<dbReference type="SUPFAM" id="SSF51905">
    <property type="entry name" value="FAD/NAD(P)-binding domain"/>
    <property type="match status" value="1"/>
</dbReference>
<keyword evidence="4" id="KW-1185">Reference proteome</keyword>
<sequence length="513" mass="56297">MSGASGSQPLRRLVIVGGGSAGWMTAAAVSRMVATGLSVTLIESDEIGTVGVGEATIPPLLDFNAALGIDENEFVAATQGTFKLGIEFVDWGKLGERYIHPFGKYGRPMMGINFHQIWLRQHLLQRAVSDPGPISDYAIAIAAATRGRFARPATNPEAVLSGLSYAYHFDAGLYARFLRDYAGRAGVVRIEGKIATAEQSEPDGFLTAVVLADGRRIEGDFFVDCSGFRGLLIQGTLGVSYRSWQHWLPCDSAVAVPSSTAGPPVPFTRSTADRAGWRWRIPLQHRVGNGHVYSSGHIDDDAAREALLAGLEEPPIAEPRVLRFTPGRREKLWEKNCVAIGLSAGFIEPLESTSIHLIQSGIFRLMALFPDRGFSQVEIDEYNRALVAEYEHVRDFIVLHYHATERSDSDLWNYCRTMEIPDSLAQRIALWRGKGRIFRGSGELFTEESWIAVLLGQNIVPESADPLAAMLAVDETSRYLAHLRDIVKRTAEAMPTHAHYIAQHCAAARPVAM</sequence>
<accession>A0A2K8MIM2</accession>
<dbReference type="RefSeq" id="WP_100280842.1">
    <property type="nucleotide sequence ID" value="NZ_CP024923.1"/>
</dbReference>
<dbReference type="AlphaFoldDB" id="A0A2K8MIM2"/>
<keyword evidence="2" id="KW-0274">FAD</keyword>
<dbReference type="OrthoDB" id="462203at2"/>
<dbReference type="KEGG" id="sphc:CVN68_02720"/>
<feature type="binding site" evidence="2">
    <location>
        <begin position="18"/>
        <end position="21"/>
    </location>
    <ligand>
        <name>FAD</name>
        <dbReference type="ChEBI" id="CHEBI:57692"/>
    </ligand>
</feature>
<dbReference type="InterPro" id="IPR036188">
    <property type="entry name" value="FAD/NAD-bd_sf"/>
</dbReference>